<keyword evidence="3" id="KW-0998">Cell outer membrane</keyword>
<dbReference type="InterPro" id="IPR050330">
    <property type="entry name" value="Bact_OuterMem_StrucFunc"/>
</dbReference>
<dbReference type="Proteomes" id="UP001589797">
    <property type="component" value="Unassembled WGS sequence"/>
</dbReference>
<evidence type="ECO:0000256" key="4">
    <source>
        <dbReference type="PROSITE-ProRule" id="PRU00473"/>
    </source>
</evidence>
<accession>A0ABV6FXJ7</accession>
<evidence type="ECO:0000256" key="2">
    <source>
        <dbReference type="ARBA" id="ARBA00023136"/>
    </source>
</evidence>
<gene>
    <name evidence="6" type="ORF">ACFFIP_17835</name>
</gene>
<keyword evidence="2 4" id="KW-0472">Membrane</keyword>
<reference evidence="6 7" key="1">
    <citation type="submission" date="2024-09" db="EMBL/GenBank/DDBJ databases">
        <authorList>
            <person name="Sun Q."/>
            <person name="Mori K."/>
        </authorList>
    </citation>
    <scope>NUCLEOTIDE SEQUENCE [LARGE SCALE GENOMIC DNA]</scope>
    <source>
        <strain evidence="6 7">CCM 7650</strain>
    </source>
</reference>
<dbReference type="Pfam" id="PF07676">
    <property type="entry name" value="PD40"/>
    <property type="match status" value="2"/>
</dbReference>
<protein>
    <submittedName>
        <fullName evidence="6">OmpA family protein</fullName>
    </submittedName>
</protein>
<dbReference type="InterPro" id="IPR036737">
    <property type="entry name" value="OmpA-like_sf"/>
</dbReference>
<name>A0ABV6FXJ7_9BACT</name>
<evidence type="ECO:0000256" key="1">
    <source>
        <dbReference type="ARBA" id="ARBA00004442"/>
    </source>
</evidence>
<feature type="domain" description="OmpA-like" evidence="5">
    <location>
        <begin position="527"/>
        <end position="639"/>
    </location>
</feature>
<dbReference type="RefSeq" id="WP_382389118.1">
    <property type="nucleotide sequence ID" value="NZ_JBHLWI010000066.1"/>
</dbReference>
<proteinExistence type="predicted"/>
<dbReference type="EMBL" id="JBHLWI010000066">
    <property type="protein sequence ID" value="MFC0264553.1"/>
    <property type="molecule type" value="Genomic_DNA"/>
</dbReference>
<dbReference type="InterPro" id="IPR011659">
    <property type="entry name" value="WD40"/>
</dbReference>
<dbReference type="CDD" id="cd07185">
    <property type="entry name" value="OmpA_C-like"/>
    <property type="match status" value="1"/>
</dbReference>
<dbReference type="InterPro" id="IPR011042">
    <property type="entry name" value="6-blade_b-propeller_TolB-like"/>
</dbReference>
<dbReference type="SUPFAM" id="SSF48452">
    <property type="entry name" value="TPR-like"/>
    <property type="match status" value="1"/>
</dbReference>
<dbReference type="SUPFAM" id="SSF103088">
    <property type="entry name" value="OmpA-like"/>
    <property type="match status" value="1"/>
</dbReference>
<evidence type="ECO:0000259" key="5">
    <source>
        <dbReference type="PROSITE" id="PS51123"/>
    </source>
</evidence>
<dbReference type="InterPro" id="IPR006664">
    <property type="entry name" value="OMP_bac"/>
</dbReference>
<dbReference type="Pfam" id="PF00691">
    <property type="entry name" value="OmpA"/>
    <property type="match status" value="1"/>
</dbReference>
<evidence type="ECO:0000313" key="6">
    <source>
        <dbReference type="EMBL" id="MFC0264553.1"/>
    </source>
</evidence>
<dbReference type="InterPro" id="IPR006690">
    <property type="entry name" value="OMPA-like_CS"/>
</dbReference>
<sequence length="639" mass="73280">MRKGFLFLVLLFFVQLGFAQTYSIIDSRAIKLHEQGDELVKQRKYDEALEKYQASINREANFLESYIKMGRVLLTKGLSQDALSIVERGEKRPSKASNKVKAELGWLKMHIYLAQGEFQKAIRKFDEVDLILDENFRKTYDYQQNQEQVIFLKNHLEKSLTISKEKLPEPVNDFKLQYFPVLTADSKKLLFTKRDGLEEYQKEDIYVTYLDESGLNWSDPISISANINTAFNEGTCSISADGNILIFTSCDAADSFGSCDLYVAYKVNGAWQRPQNMGKNVNSRSWDSQPSLSADGSILFFSSNRRGGYGGNDIWYSVRLPNGAWSEAKNLGDQINTPKDEVSPFIYFNNEILFFASNGHRGFGGMDLFVSRVEKGEFTKPENMGYPINDHQDQFSLFITAQRDYAYYTESIYKEGKVERSYLYRFEFPEEITLGEKLVVSEGKVLNGKTGLPIEAKLSLVSLSNDSTMYQFKSDGKTGEFMMLYPDKSFSGLYVEKDGYLPKIFNVERDSLKNRRNLEISLVPIASGEEFVFENIFFDFDKDELKPESLSSLVRLYEFLQKNTQVKIRILGHTDNVGSETYNQNLSQRRAESVEKYLLSKGIKKERLIPIGKGDKEPIRPNDTPENRALNRRITISIQ</sequence>
<dbReference type="PROSITE" id="PS51123">
    <property type="entry name" value="OMPA_2"/>
    <property type="match status" value="1"/>
</dbReference>
<dbReference type="PANTHER" id="PTHR30329:SF21">
    <property type="entry name" value="LIPOPROTEIN YIAD-RELATED"/>
    <property type="match status" value="1"/>
</dbReference>
<dbReference type="Gene3D" id="2.120.10.30">
    <property type="entry name" value="TolB, C-terminal domain"/>
    <property type="match status" value="1"/>
</dbReference>
<comment type="subcellular location">
    <subcellularLocation>
        <location evidence="1">Cell outer membrane</location>
    </subcellularLocation>
</comment>
<keyword evidence="7" id="KW-1185">Reference proteome</keyword>
<dbReference type="InterPro" id="IPR011990">
    <property type="entry name" value="TPR-like_helical_dom_sf"/>
</dbReference>
<dbReference type="SUPFAM" id="SSF82171">
    <property type="entry name" value="DPP6 N-terminal domain-like"/>
    <property type="match status" value="1"/>
</dbReference>
<organism evidence="6 7">
    <name type="scientific">Fontibacter flavus</name>
    <dbReference type="NCBI Taxonomy" id="654838"/>
    <lineage>
        <taxon>Bacteria</taxon>
        <taxon>Pseudomonadati</taxon>
        <taxon>Bacteroidota</taxon>
        <taxon>Cytophagia</taxon>
        <taxon>Cytophagales</taxon>
        <taxon>Cyclobacteriaceae</taxon>
        <taxon>Fontibacter</taxon>
    </lineage>
</organism>
<dbReference type="PRINTS" id="PR01021">
    <property type="entry name" value="OMPADOMAIN"/>
</dbReference>
<evidence type="ECO:0000256" key="3">
    <source>
        <dbReference type="ARBA" id="ARBA00023237"/>
    </source>
</evidence>
<dbReference type="PANTHER" id="PTHR30329">
    <property type="entry name" value="STATOR ELEMENT OF FLAGELLAR MOTOR COMPLEX"/>
    <property type="match status" value="1"/>
</dbReference>
<evidence type="ECO:0000313" key="7">
    <source>
        <dbReference type="Proteomes" id="UP001589797"/>
    </source>
</evidence>
<dbReference type="Gene3D" id="1.25.40.10">
    <property type="entry name" value="Tetratricopeptide repeat domain"/>
    <property type="match status" value="1"/>
</dbReference>
<dbReference type="Gene3D" id="3.30.1330.60">
    <property type="entry name" value="OmpA-like domain"/>
    <property type="match status" value="1"/>
</dbReference>
<dbReference type="PROSITE" id="PS01068">
    <property type="entry name" value="OMPA_1"/>
    <property type="match status" value="1"/>
</dbReference>
<dbReference type="InterPro" id="IPR006665">
    <property type="entry name" value="OmpA-like"/>
</dbReference>
<comment type="caution">
    <text evidence="6">The sequence shown here is derived from an EMBL/GenBank/DDBJ whole genome shotgun (WGS) entry which is preliminary data.</text>
</comment>